<dbReference type="STRING" id="1797995.A2242_04530"/>
<gene>
    <name evidence="1" type="ORF">A2242_04530</name>
</gene>
<sequence length="392" mass="44246">MKYSTDIKMFVKIFSLFLVPVAVLTGVAIFFAVYAGEIQPLRRVVDKQAEGGAEYVFARQIIERETVKYKYLSVMRQRPEILAVGSSRVLELRKEMFGKGSVFYNAGSMASSLMDLVDFVNALPQEYAPEVIIVGIDTWWFDVQYLRHRGFTDALSAPEEVYNWRAYLYASRYVLSRLIKHPTYAFTLIKGIDPFGGGRAVGIDAIEHGNGFRNDGSRQYAGYISEMRRDMTYVDREVPPIIERVREGYDPFSFGSSFAEAGPAILDEFLTLARARGITVVGIAPPFSTEVYAAMSNSHYASFLQSFKQNVAVVFASHDIHYFDFSDLKSVGIQDVYMLDGEHPTETGVALMLMDVWKETCPEGIFKNCNEMQEELAKKVADHQTTPAEIAW</sequence>
<protein>
    <submittedName>
        <fullName evidence="1">Uncharacterized protein</fullName>
    </submittedName>
</protein>
<name>A0A1F5SKZ5_9BACT</name>
<dbReference type="EMBL" id="MFGC01000025">
    <property type="protein sequence ID" value="OGF27360.1"/>
    <property type="molecule type" value="Genomic_DNA"/>
</dbReference>
<accession>A0A1F5SKZ5</accession>
<dbReference type="SUPFAM" id="SSF52266">
    <property type="entry name" value="SGNH hydrolase"/>
    <property type="match status" value="1"/>
</dbReference>
<comment type="caution">
    <text evidence="1">The sequence shown here is derived from an EMBL/GenBank/DDBJ whole genome shotgun (WGS) entry which is preliminary data.</text>
</comment>
<evidence type="ECO:0000313" key="1">
    <source>
        <dbReference type="EMBL" id="OGF27360.1"/>
    </source>
</evidence>
<dbReference type="Gene3D" id="3.40.50.1110">
    <property type="entry name" value="SGNH hydrolase"/>
    <property type="match status" value="1"/>
</dbReference>
<evidence type="ECO:0000313" key="2">
    <source>
        <dbReference type="Proteomes" id="UP000178925"/>
    </source>
</evidence>
<dbReference type="Proteomes" id="UP000178925">
    <property type="component" value="Unassembled WGS sequence"/>
</dbReference>
<dbReference type="InterPro" id="IPR036514">
    <property type="entry name" value="SGNH_hydro_sf"/>
</dbReference>
<organism evidence="1 2">
    <name type="scientific">Candidatus Falkowbacteria bacterium RIFOXYA2_FULL_47_9</name>
    <dbReference type="NCBI Taxonomy" id="1797995"/>
    <lineage>
        <taxon>Bacteria</taxon>
        <taxon>Candidatus Falkowiibacteriota</taxon>
    </lineage>
</organism>
<proteinExistence type="predicted"/>
<dbReference type="AlphaFoldDB" id="A0A1F5SKZ5"/>
<reference evidence="1 2" key="1">
    <citation type="journal article" date="2016" name="Nat. Commun.">
        <title>Thousands of microbial genomes shed light on interconnected biogeochemical processes in an aquifer system.</title>
        <authorList>
            <person name="Anantharaman K."/>
            <person name="Brown C.T."/>
            <person name="Hug L.A."/>
            <person name="Sharon I."/>
            <person name="Castelle C.J."/>
            <person name="Probst A.J."/>
            <person name="Thomas B.C."/>
            <person name="Singh A."/>
            <person name="Wilkins M.J."/>
            <person name="Karaoz U."/>
            <person name="Brodie E.L."/>
            <person name="Williams K.H."/>
            <person name="Hubbard S.S."/>
            <person name="Banfield J.F."/>
        </authorList>
    </citation>
    <scope>NUCLEOTIDE SEQUENCE [LARGE SCALE GENOMIC DNA]</scope>
</reference>